<dbReference type="GO" id="GO:0003746">
    <property type="term" value="F:translation elongation factor activity"/>
    <property type="evidence" value="ECO:0007669"/>
    <property type="project" value="UniProtKB-KW"/>
</dbReference>
<dbReference type="PROSITE" id="PS51321">
    <property type="entry name" value="TFIIS_CENTRAL"/>
    <property type="match status" value="1"/>
</dbReference>
<protein>
    <recommendedName>
        <fullName evidence="8">Transcription elongation factor</fullName>
    </recommendedName>
</protein>
<dbReference type="EMBL" id="JBBBZM010000133">
    <property type="protein sequence ID" value="KAL0633199.1"/>
    <property type="molecule type" value="Genomic_DNA"/>
</dbReference>
<evidence type="ECO:0000256" key="2">
    <source>
        <dbReference type="ARBA" id="ARBA00022723"/>
    </source>
</evidence>
<dbReference type="SUPFAM" id="SSF47676">
    <property type="entry name" value="Conserved domain common to transcription factors TFIIS, elongin A, CRSP70"/>
    <property type="match status" value="1"/>
</dbReference>
<gene>
    <name evidence="13" type="primary">tfs1</name>
    <name evidence="13" type="ORF">Q9L58_007883</name>
</gene>
<dbReference type="CDD" id="cd13749">
    <property type="entry name" value="Zn-ribbon_TFIIS"/>
    <property type="match status" value="1"/>
</dbReference>
<dbReference type="PANTHER" id="PTHR11477:SF0">
    <property type="entry name" value="IP08861P-RELATED"/>
    <property type="match status" value="1"/>
</dbReference>
<comment type="function">
    <text evidence="8">Necessary for efficient RNA polymerase II transcription elongation past template-encoded arresting sites.</text>
</comment>
<keyword evidence="2 8" id="KW-0479">Metal-binding</keyword>
<keyword evidence="13" id="KW-0251">Elongation factor</keyword>
<evidence type="ECO:0000313" key="13">
    <source>
        <dbReference type="EMBL" id="KAL0633199.1"/>
    </source>
</evidence>
<keyword evidence="14" id="KW-1185">Reference proteome</keyword>
<dbReference type="PROSITE" id="PS51319">
    <property type="entry name" value="TFIIS_N"/>
    <property type="match status" value="1"/>
</dbReference>
<feature type="compositionally biased region" description="Polar residues" evidence="9">
    <location>
        <begin position="102"/>
        <end position="113"/>
    </location>
</feature>
<evidence type="ECO:0000256" key="1">
    <source>
        <dbReference type="ARBA" id="ARBA00004123"/>
    </source>
</evidence>
<keyword evidence="4 8" id="KW-0862">Zinc</keyword>
<feature type="compositionally biased region" description="Basic and acidic residues" evidence="9">
    <location>
        <begin position="120"/>
        <end position="136"/>
    </location>
</feature>
<dbReference type="PROSITE" id="PS51133">
    <property type="entry name" value="ZF_TFIIS_2"/>
    <property type="match status" value="1"/>
</dbReference>
<dbReference type="NCBIfam" id="TIGR01385">
    <property type="entry name" value="TFSII"/>
    <property type="match status" value="1"/>
</dbReference>
<reference evidence="13 14" key="1">
    <citation type="submission" date="2024-02" db="EMBL/GenBank/DDBJ databases">
        <title>Discinaceae phylogenomics.</title>
        <authorList>
            <person name="Dirks A.C."/>
            <person name="James T.Y."/>
        </authorList>
    </citation>
    <scope>NUCLEOTIDE SEQUENCE [LARGE SCALE GENOMIC DNA]</scope>
    <source>
        <strain evidence="13 14">ACD0624</strain>
    </source>
</reference>
<comment type="subcellular location">
    <subcellularLocation>
        <location evidence="1 7 8">Nucleus</location>
    </subcellularLocation>
</comment>
<dbReference type="PIRSF" id="PIRSF006704">
    <property type="entry name" value="TF_IIS"/>
    <property type="match status" value="1"/>
</dbReference>
<evidence type="ECO:0000313" key="14">
    <source>
        <dbReference type="Proteomes" id="UP001447188"/>
    </source>
</evidence>
<comment type="similarity">
    <text evidence="8">Belongs to the TFS-II family.</text>
</comment>
<dbReference type="InterPro" id="IPR017923">
    <property type="entry name" value="TFIIS_N"/>
</dbReference>
<dbReference type="SMART" id="SM00440">
    <property type="entry name" value="ZnF_C2C2"/>
    <property type="match status" value="1"/>
</dbReference>
<dbReference type="InterPro" id="IPR035100">
    <property type="entry name" value="TF_IIS-typ"/>
</dbReference>
<keyword evidence="13" id="KW-0648">Protein biosynthesis</keyword>
<accession>A0ABR3GB71</accession>
<dbReference type="InterPro" id="IPR003618">
    <property type="entry name" value="TFIIS_cen_dom"/>
</dbReference>
<evidence type="ECO:0000256" key="4">
    <source>
        <dbReference type="ARBA" id="ARBA00022833"/>
    </source>
</evidence>
<keyword evidence="5 7" id="KW-0539">Nucleus</keyword>
<keyword evidence="8" id="KW-0238">DNA-binding</keyword>
<evidence type="ECO:0000259" key="11">
    <source>
        <dbReference type="PROSITE" id="PS51319"/>
    </source>
</evidence>
<dbReference type="Pfam" id="PF07500">
    <property type="entry name" value="TFIIS_M"/>
    <property type="match status" value="1"/>
</dbReference>
<dbReference type="Proteomes" id="UP001447188">
    <property type="component" value="Unassembled WGS sequence"/>
</dbReference>
<dbReference type="Pfam" id="PF01096">
    <property type="entry name" value="Zn_ribbon_TFIIS"/>
    <property type="match status" value="1"/>
</dbReference>
<proteinExistence type="inferred from homology"/>
<dbReference type="PANTHER" id="PTHR11477">
    <property type="entry name" value="TRANSCRIPTION FACTOR S-II ZINC FINGER DOMAIN-CONTAINING PROTEIN"/>
    <property type="match status" value="1"/>
</dbReference>
<dbReference type="PROSITE" id="PS00466">
    <property type="entry name" value="ZF_TFIIS_1"/>
    <property type="match status" value="1"/>
</dbReference>
<dbReference type="CDD" id="cd00183">
    <property type="entry name" value="TFIIS_I"/>
    <property type="match status" value="1"/>
</dbReference>
<dbReference type="Gene3D" id="2.20.25.10">
    <property type="match status" value="1"/>
</dbReference>
<dbReference type="InterPro" id="IPR003617">
    <property type="entry name" value="TFIIS/CRSP70_N_sub"/>
</dbReference>
<evidence type="ECO:0000259" key="12">
    <source>
        <dbReference type="PROSITE" id="PS51321"/>
    </source>
</evidence>
<evidence type="ECO:0000256" key="8">
    <source>
        <dbReference type="RuleBase" id="RU368078"/>
    </source>
</evidence>
<dbReference type="Pfam" id="PF08711">
    <property type="entry name" value="Med26"/>
    <property type="match status" value="1"/>
</dbReference>
<evidence type="ECO:0000256" key="3">
    <source>
        <dbReference type="ARBA" id="ARBA00022771"/>
    </source>
</evidence>
<keyword evidence="3 6" id="KW-0863">Zinc-finger</keyword>
<evidence type="ECO:0000256" key="6">
    <source>
        <dbReference type="PROSITE-ProRule" id="PRU00472"/>
    </source>
</evidence>
<dbReference type="InterPro" id="IPR035441">
    <property type="entry name" value="TFIIS/LEDGF_dom_sf"/>
</dbReference>
<dbReference type="InterPro" id="IPR006289">
    <property type="entry name" value="TFSII"/>
</dbReference>
<evidence type="ECO:0000259" key="10">
    <source>
        <dbReference type="PROSITE" id="PS51133"/>
    </source>
</evidence>
<name>A0ABR3GB71_9PEZI</name>
<organism evidence="13 14">
    <name type="scientific">Discina gigas</name>
    <dbReference type="NCBI Taxonomy" id="1032678"/>
    <lineage>
        <taxon>Eukaryota</taxon>
        <taxon>Fungi</taxon>
        <taxon>Dikarya</taxon>
        <taxon>Ascomycota</taxon>
        <taxon>Pezizomycotina</taxon>
        <taxon>Pezizomycetes</taxon>
        <taxon>Pezizales</taxon>
        <taxon>Discinaceae</taxon>
        <taxon>Discina</taxon>
    </lineage>
</organism>
<dbReference type="SUPFAM" id="SSF57783">
    <property type="entry name" value="Zinc beta-ribbon"/>
    <property type="match status" value="1"/>
</dbReference>
<dbReference type="SUPFAM" id="SSF46942">
    <property type="entry name" value="Elongation factor TFIIS domain 2"/>
    <property type="match status" value="1"/>
</dbReference>
<dbReference type="SMART" id="SM00509">
    <property type="entry name" value="TFS2N"/>
    <property type="match status" value="1"/>
</dbReference>
<keyword evidence="8" id="KW-0805">Transcription regulation</keyword>
<feature type="domain" description="TFIIS N-terminal" evidence="11">
    <location>
        <begin position="12"/>
        <end position="82"/>
    </location>
</feature>
<evidence type="ECO:0000256" key="5">
    <source>
        <dbReference type="ARBA" id="ARBA00023242"/>
    </source>
</evidence>
<sequence>MDAKDVKAHVGNLERAVKEKLPTQTLLDILGSLKKEVVATEQLLRETKVGMAVNKLRMNPDKSVSELAKEIVSKWKKDVHQKTKPGSSSGSQDAGGKKERTATASPTMTNTMSPPKPSGKRPEGKSKVDPSKRNKNTDGVSWAITGDQVRNNCIGAMYDALVLESDALTEHIFTLAKSVETSVFVNNKSKTDQPYRRRMQVLFLNLKDTKNNLRRRVISGEIAPERLASMESSEMASNERKKEDIAIKAANEKAAMMPKSQKSISDQLTCGKCGQKRVSYTQAQTRSADEPMTTFCECELCGHRWKFS</sequence>
<feature type="region of interest" description="Disordered" evidence="9">
    <location>
        <begin position="76"/>
        <end position="140"/>
    </location>
</feature>
<feature type="domain" description="TFIIS-type" evidence="10">
    <location>
        <begin position="266"/>
        <end position="306"/>
    </location>
</feature>
<dbReference type="Gene3D" id="1.20.930.10">
    <property type="entry name" value="Conserved domain common to transcription factors TFIIS, elongin A, CRSP70"/>
    <property type="match status" value="1"/>
</dbReference>
<feature type="domain" description="TFIIS central" evidence="12">
    <location>
        <begin position="149"/>
        <end position="263"/>
    </location>
</feature>
<keyword evidence="8" id="KW-0804">Transcription</keyword>
<comment type="caution">
    <text evidence="13">The sequence shown here is derived from an EMBL/GenBank/DDBJ whole genome shotgun (WGS) entry which is preliminary data.</text>
</comment>
<dbReference type="InterPro" id="IPR036575">
    <property type="entry name" value="TFIIS_cen_dom_sf"/>
</dbReference>
<dbReference type="InterPro" id="IPR001222">
    <property type="entry name" value="Znf_TFIIS"/>
</dbReference>
<dbReference type="SMART" id="SM00510">
    <property type="entry name" value="TFS2M"/>
    <property type="match status" value="1"/>
</dbReference>
<evidence type="ECO:0000256" key="9">
    <source>
        <dbReference type="SAM" id="MobiDB-lite"/>
    </source>
</evidence>
<dbReference type="Gene3D" id="1.10.472.30">
    <property type="entry name" value="Transcription elongation factor S-II, central domain"/>
    <property type="match status" value="1"/>
</dbReference>
<evidence type="ECO:0000256" key="7">
    <source>
        <dbReference type="PROSITE-ProRule" id="PRU00649"/>
    </source>
</evidence>